<dbReference type="AlphaFoldDB" id="A0A1Y3BKG7"/>
<organism evidence="2 3">
    <name type="scientific">Euroglyphus maynei</name>
    <name type="common">Mayne's house dust mite</name>
    <dbReference type="NCBI Taxonomy" id="6958"/>
    <lineage>
        <taxon>Eukaryota</taxon>
        <taxon>Metazoa</taxon>
        <taxon>Ecdysozoa</taxon>
        <taxon>Arthropoda</taxon>
        <taxon>Chelicerata</taxon>
        <taxon>Arachnida</taxon>
        <taxon>Acari</taxon>
        <taxon>Acariformes</taxon>
        <taxon>Sarcoptiformes</taxon>
        <taxon>Astigmata</taxon>
        <taxon>Psoroptidia</taxon>
        <taxon>Analgoidea</taxon>
        <taxon>Pyroglyphidae</taxon>
        <taxon>Pyroglyphinae</taxon>
        <taxon>Euroglyphus</taxon>
    </lineage>
</organism>
<feature type="compositionally biased region" description="Polar residues" evidence="1">
    <location>
        <begin position="57"/>
        <end position="78"/>
    </location>
</feature>
<proteinExistence type="predicted"/>
<dbReference type="SUPFAM" id="SSF89837">
    <property type="entry name" value="Doublecortin (DC)"/>
    <property type="match status" value="1"/>
</dbReference>
<dbReference type="Gene3D" id="3.10.20.230">
    <property type="entry name" value="Doublecortin domain"/>
    <property type="match status" value="1"/>
</dbReference>
<evidence type="ECO:0000313" key="2">
    <source>
        <dbReference type="EMBL" id="OTF81312.1"/>
    </source>
</evidence>
<feature type="compositionally biased region" description="Low complexity" evidence="1">
    <location>
        <begin position="40"/>
        <end position="56"/>
    </location>
</feature>
<dbReference type="GO" id="GO:0035556">
    <property type="term" value="P:intracellular signal transduction"/>
    <property type="evidence" value="ECO:0007669"/>
    <property type="project" value="InterPro"/>
</dbReference>
<comment type="caution">
    <text evidence="2">The sequence shown here is derived from an EMBL/GenBank/DDBJ whole genome shotgun (WGS) entry which is preliminary data.</text>
</comment>
<sequence length="129" mass="14560">MSPQQILTVKRPPLMAITRRSPHDQNQFNSMIEITNHQGSSTPPQQQPTTSSTTTSATMVTSLPSLSMKKSTAATSKTMVKKRSKSAFRCRFFVNGDRHFIGIYYVINIDRLRTLDSLCRELSRILVNV</sequence>
<dbReference type="EMBL" id="MUJZ01014284">
    <property type="protein sequence ID" value="OTF81312.1"/>
    <property type="molecule type" value="Genomic_DNA"/>
</dbReference>
<protein>
    <submittedName>
        <fullName evidence="2">Uncharacterized protein</fullName>
    </submittedName>
</protein>
<gene>
    <name evidence="2" type="ORF">BLA29_007003</name>
</gene>
<evidence type="ECO:0000256" key="1">
    <source>
        <dbReference type="SAM" id="MobiDB-lite"/>
    </source>
</evidence>
<feature type="region of interest" description="Disordered" evidence="1">
    <location>
        <begin position="18"/>
        <end position="80"/>
    </location>
</feature>
<name>A0A1Y3BKG7_EURMA</name>
<accession>A0A1Y3BKG7</accession>
<evidence type="ECO:0000313" key="3">
    <source>
        <dbReference type="Proteomes" id="UP000194236"/>
    </source>
</evidence>
<feature type="compositionally biased region" description="Polar residues" evidence="1">
    <location>
        <begin position="24"/>
        <end position="39"/>
    </location>
</feature>
<keyword evidence="3" id="KW-1185">Reference proteome</keyword>
<reference evidence="2 3" key="1">
    <citation type="submission" date="2017-03" db="EMBL/GenBank/DDBJ databases">
        <title>Genome Survey of Euroglyphus maynei.</title>
        <authorList>
            <person name="Arlian L.G."/>
            <person name="Morgan M.S."/>
            <person name="Rider S.D."/>
        </authorList>
    </citation>
    <scope>NUCLEOTIDE SEQUENCE [LARGE SCALE GENOMIC DNA]</scope>
    <source>
        <strain evidence="2">Arlian Lab</strain>
        <tissue evidence="2">Whole body</tissue>
    </source>
</reference>
<dbReference type="Proteomes" id="UP000194236">
    <property type="component" value="Unassembled WGS sequence"/>
</dbReference>
<feature type="non-terminal residue" evidence="2">
    <location>
        <position position="129"/>
    </location>
</feature>
<dbReference type="InterPro" id="IPR036572">
    <property type="entry name" value="Doublecortin_dom_sf"/>
</dbReference>